<geneLocation type="plasmid" evidence="2">
    <name>unnamed5</name>
</geneLocation>
<evidence type="ECO:0000256" key="1">
    <source>
        <dbReference type="ARBA" id="ARBA00022729"/>
    </source>
</evidence>
<keyword evidence="2" id="KW-0614">Plasmid</keyword>
<dbReference type="PANTHER" id="PTHR45460:SF2">
    <property type="entry name" value="ALPHA 1,3 GLUCANASE, GH71 FAMILY (EUROFUNG)"/>
    <property type="match status" value="1"/>
</dbReference>
<keyword evidence="1" id="KW-0732">Signal</keyword>
<name>A0AAU8ASC6_9RHOB</name>
<accession>A0AAU8ASC6</accession>
<dbReference type="RefSeq" id="WP_353476801.1">
    <property type="nucleotide sequence ID" value="NZ_CP123390.1"/>
</dbReference>
<dbReference type="SUPFAM" id="SSF69318">
    <property type="entry name" value="Integrin alpha N-terminal domain"/>
    <property type="match status" value="1"/>
</dbReference>
<dbReference type="EMBL" id="CP123390">
    <property type="protein sequence ID" value="XCC97922.1"/>
    <property type="molecule type" value="Genomic_DNA"/>
</dbReference>
<dbReference type="Gene3D" id="2.60.120.260">
    <property type="entry name" value="Galactose-binding domain-like"/>
    <property type="match status" value="2"/>
</dbReference>
<dbReference type="Pfam" id="PF13517">
    <property type="entry name" value="FG-GAP_3"/>
    <property type="match status" value="2"/>
</dbReference>
<reference evidence="2" key="1">
    <citation type="submission" date="2023-02" db="EMBL/GenBank/DDBJ databases">
        <title>Description and genomic characterization of Salipiger bruguierae sp. nov., isolated from the sediment of mangrove plant Bruguiera sexangula.</title>
        <authorList>
            <person name="Long M."/>
        </authorList>
    </citation>
    <scope>NUCLEOTIDE SEQUENCE</scope>
    <source>
        <strain evidence="2">H15</strain>
        <plasmid evidence="2">unnamed5</plasmid>
    </source>
</reference>
<proteinExistence type="predicted"/>
<sequence length="712" mass="75111">MPMSLSQLSIFDFPNFSPVADISSGARTEAESLSIGRGFQVKSNPHPSGGKYLEANAQGSQAGGIFSGVSGYYDLSLGYFDESDGSAYMEILVNGAVAAAFEWDDPSGTAIVTAAARREYVISDLELHHGDVIEIRGASDGGEPLRTDYLDLSEVTPLETAQSFDVEAESLRILSGFAVVRNGAASGSQVLQHGSGTVARASYTMEESGTFDLTINYFDETDGVSEMWVSVNGREIDRFDWDGTSGSALANSASKAARLLAGLELRAGDVIELAGHGDGGEPLRIDSLSFEAKGAVDPDPVSPPDIWYEDGDYVVVALNDGHGGFTEVVTGIPTEVTYDTIARGGASFMSADLNGDGLNDFIKVTHAGPDLPDIPQGDWQVPYSFTVTTEVYLNGGNASFSLSETSQETVSLYIQDYAAYDPDLPDDLFKAYAAGDVDGDGDVDYLASSYLGESVYIFENDGTGAFSIQARSYLEQGYSGNEGRLADMNGDGFLDAILLTGYDRNSIFVMVNDGSGQLTDVSSSMPAEAPPGNPQVVDLDLDGDLDVMLTAGGDGRGIYTYLNNGTGQASRGPALIPQGDSSSGGGVGAAAAADFDGDGDIEMVTAAYMDENYGAPRGLRLYDIVEGADGLEFEERSYDPTIVGSVYAPADYDGDGDIDLLVQSAGNRMLVNDGTGHFSLSAPIVPGFVTTEYSWVPRVETGIFHSADEFVF</sequence>
<gene>
    <name evidence="2" type="ORF">PVT71_28480</name>
</gene>
<dbReference type="InterPro" id="IPR013517">
    <property type="entry name" value="FG-GAP"/>
</dbReference>
<dbReference type="Gene3D" id="2.130.10.130">
    <property type="entry name" value="Integrin alpha, N-terminal"/>
    <property type="match status" value="1"/>
</dbReference>
<organism evidence="2">
    <name type="scientific">Alloyangia sp. H15</name>
    <dbReference type="NCBI Taxonomy" id="3029062"/>
    <lineage>
        <taxon>Bacteria</taxon>
        <taxon>Pseudomonadati</taxon>
        <taxon>Pseudomonadota</taxon>
        <taxon>Alphaproteobacteria</taxon>
        <taxon>Rhodobacterales</taxon>
        <taxon>Roseobacteraceae</taxon>
        <taxon>Alloyangia</taxon>
    </lineage>
</organism>
<evidence type="ECO:0000313" key="2">
    <source>
        <dbReference type="EMBL" id="XCC97922.1"/>
    </source>
</evidence>
<dbReference type="InterPro" id="IPR028994">
    <property type="entry name" value="Integrin_alpha_N"/>
</dbReference>
<protein>
    <submittedName>
        <fullName evidence="2">VCBS repeat-containing protein</fullName>
    </submittedName>
</protein>
<dbReference type="AlphaFoldDB" id="A0AAU8ASC6"/>
<dbReference type="PANTHER" id="PTHR45460">
    <property type="entry name" value="SIMILAR TO CYSTEINE PROTEINASE"/>
    <property type="match status" value="1"/>
</dbReference>